<comment type="caution">
    <text evidence="13">The sequence shown here is derived from an EMBL/GenBank/DDBJ whole genome shotgun (WGS) entry which is preliminary data.</text>
</comment>
<dbReference type="SUPFAM" id="SSF111331">
    <property type="entry name" value="NAD kinase/diacylglycerol kinase-like"/>
    <property type="match status" value="1"/>
</dbReference>
<dbReference type="PANTHER" id="PTHR12358">
    <property type="entry name" value="SPHINGOSINE KINASE"/>
    <property type="match status" value="1"/>
</dbReference>
<dbReference type="PANTHER" id="PTHR12358:SF106">
    <property type="entry name" value="LIPID KINASE YEGS"/>
    <property type="match status" value="1"/>
</dbReference>
<evidence type="ECO:0000256" key="4">
    <source>
        <dbReference type="ARBA" id="ARBA00022723"/>
    </source>
</evidence>
<keyword evidence="10" id="KW-0594">Phospholipid biosynthesis</keyword>
<dbReference type="InterPro" id="IPR017438">
    <property type="entry name" value="ATP-NAD_kinase_N"/>
</dbReference>
<keyword evidence="11" id="KW-1208">Phospholipid metabolism</keyword>
<protein>
    <recommendedName>
        <fullName evidence="12">DAGKc domain-containing protein</fullName>
    </recommendedName>
</protein>
<dbReference type="Pfam" id="PF00781">
    <property type="entry name" value="DAGK_cat"/>
    <property type="match status" value="1"/>
</dbReference>
<keyword evidence="4" id="KW-0479">Metal-binding</keyword>
<evidence type="ECO:0000256" key="9">
    <source>
        <dbReference type="ARBA" id="ARBA00023098"/>
    </source>
</evidence>
<comment type="cofactor">
    <cofactor evidence="1">
        <name>Mg(2+)</name>
        <dbReference type="ChEBI" id="CHEBI:18420"/>
    </cofactor>
</comment>
<name>A0A532V280_UNCL8</name>
<evidence type="ECO:0000256" key="1">
    <source>
        <dbReference type="ARBA" id="ARBA00001946"/>
    </source>
</evidence>
<dbReference type="GO" id="GO:0005524">
    <property type="term" value="F:ATP binding"/>
    <property type="evidence" value="ECO:0007669"/>
    <property type="project" value="UniProtKB-KW"/>
</dbReference>
<keyword evidence="3" id="KW-0808">Transferase</keyword>
<evidence type="ECO:0000256" key="2">
    <source>
        <dbReference type="ARBA" id="ARBA00022516"/>
    </source>
</evidence>
<dbReference type="InterPro" id="IPR005218">
    <property type="entry name" value="Diacylglycerol/lipid_kinase"/>
</dbReference>
<evidence type="ECO:0000256" key="10">
    <source>
        <dbReference type="ARBA" id="ARBA00023209"/>
    </source>
</evidence>
<proteinExistence type="predicted"/>
<keyword evidence="7" id="KW-0067">ATP-binding</keyword>
<dbReference type="GO" id="GO:0008654">
    <property type="term" value="P:phospholipid biosynthetic process"/>
    <property type="evidence" value="ECO:0007669"/>
    <property type="project" value="UniProtKB-KW"/>
</dbReference>
<dbReference type="Gene3D" id="2.60.200.40">
    <property type="match status" value="1"/>
</dbReference>
<evidence type="ECO:0000256" key="7">
    <source>
        <dbReference type="ARBA" id="ARBA00022840"/>
    </source>
</evidence>
<evidence type="ECO:0000256" key="3">
    <source>
        <dbReference type="ARBA" id="ARBA00022679"/>
    </source>
</evidence>
<evidence type="ECO:0000313" key="14">
    <source>
        <dbReference type="Proteomes" id="UP000319619"/>
    </source>
</evidence>
<dbReference type="AlphaFoldDB" id="A0A532V280"/>
<organism evidence="13 14">
    <name type="scientific">candidate division LCP-89 bacterium B3_LCP</name>
    <dbReference type="NCBI Taxonomy" id="2012998"/>
    <lineage>
        <taxon>Bacteria</taxon>
        <taxon>Pseudomonadati</taxon>
        <taxon>Bacteria division LCP-89</taxon>
    </lineage>
</organism>
<dbReference type="InterPro" id="IPR001206">
    <property type="entry name" value="Diacylglycerol_kinase_cat_dom"/>
</dbReference>
<keyword evidence="8" id="KW-0460">Magnesium</keyword>
<evidence type="ECO:0000256" key="11">
    <source>
        <dbReference type="ARBA" id="ARBA00023264"/>
    </source>
</evidence>
<evidence type="ECO:0000313" key="13">
    <source>
        <dbReference type="EMBL" id="TKJ41295.1"/>
    </source>
</evidence>
<dbReference type="InterPro" id="IPR045540">
    <property type="entry name" value="YegS/DAGK_C"/>
</dbReference>
<dbReference type="PROSITE" id="PS50146">
    <property type="entry name" value="DAGK"/>
    <property type="match status" value="1"/>
</dbReference>
<dbReference type="InterPro" id="IPR050187">
    <property type="entry name" value="Lipid_Phosphate_FormReg"/>
</dbReference>
<evidence type="ECO:0000256" key="6">
    <source>
        <dbReference type="ARBA" id="ARBA00022777"/>
    </source>
</evidence>
<accession>A0A532V280</accession>
<gene>
    <name evidence="13" type="ORF">CEE37_06415</name>
</gene>
<dbReference type="GO" id="GO:0046872">
    <property type="term" value="F:metal ion binding"/>
    <property type="evidence" value="ECO:0007669"/>
    <property type="project" value="UniProtKB-KW"/>
</dbReference>
<evidence type="ECO:0000259" key="12">
    <source>
        <dbReference type="PROSITE" id="PS50146"/>
    </source>
</evidence>
<dbReference type="Proteomes" id="UP000319619">
    <property type="component" value="Unassembled WGS sequence"/>
</dbReference>
<dbReference type="SMART" id="SM00046">
    <property type="entry name" value="DAGKc"/>
    <property type="match status" value="1"/>
</dbReference>
<dbReference type="Gene3D" id="3.40.50.10330">
    <property type="entry name" value="Probable inorganic polyphosphate/atp-NAD kinase, domain 1"/>
    <property type="match status" value="1"/>
</dbReference>
<keyword evidence="9" id="KW-0443">Lipid metabolism</keyword>
<dbReference type="EMBL" id="NJBN01000003">
    <property type="protein sequence ID" value="TKJ41295.1"/>
    <property type="molecule type" value="Genomic_DNA"/>
</dbReference>
<reference evidence="13 14" key="1">
    <citation type="submission" date="2017-06" db="EMBL/GenBank/DDBJ databases">
        <title>Novel microbial phyla capable of carbon fixation and sulfur reduction in deep-sea sediments.</title>
        <authorList>
            <person name="Huang J."/>
            <person name="Baker B."/>
            <person name="Wang Y."/>
        </authorList>
    </citation>
    <scope>NUCLEOTIDE SEQUENCE [LARGE SCALE GENOMIC DNA]</scope>
    <source>
        <strain evidence="13">B3_LCP</strain>
    </source>
</reference>
<dbReference type="Pfam" id="PF19279">
    <property type="entry name" value="YegS_C"/>
    <property type="match status" value="1"/>
</dbReference>
<dbReference type="GO" id="GO:0005886">
    <property type="term" value="C:plasma membrane"/>
    <property type="evidence" value="ECO:0007669"/>
    <property type="project" value="TreeGrafter"/>
</dbReference>
<evidence type="ECO:0000256" key="5">
    <source>
        <dbReference type="ARBA" id="ARBA00022741"/>
    </source>
</evidence>
<dbReference type="InterPro" id="IPR016064">
    <property type="entry name" value="NAD/diacylglycerol_kinase_sf"/>
</dbReference>
<evidence type="ECO:0000256" key="8">
    <source>
        <dbReference type="ARBA" id="ARBA00022842"/>
    </source>
</evidence>
<dbReference type="NCBIfam" id="TIGR00147">
    <property type="entry name" value="YegS/Rv2252/BmrU family lipid kinase"/>
    <property type="match status" value="1"/>
</dbReference>
<keyword evidence="5" id="KW-0547">Nucleotide-binding</keyword>
<keyword evidence="2" id="KW-0444">Lipid biosynthesis</keyword>
<dbReference type="GO" id="GO:0016301">
    <property type="term" value="F:kinase activity"/>
    <property type="evidence" value="ECO:0007669"/>
    <property type="project" value="UniProtKB-KW"/>
</dbReference>
<keyword evidence="6" id="KW-0418">Kinase</keyword>
<feature type="domain" description="DAGKc" evidence="12">
    <location>
        <begin position="7"/>
        <end position="137"/>
    </location>
</feature>
<sequence>MTDTQKKQFKQTTFILNPRSGPLGGRRSTIRAIDRVWGSASKNYKILVTSRAGEATRLAEDEAERGSDLIVAVGGDGTLNEVVKGVLERDVSIGLLPAGSGNGFARHWKIPLNVERACRGLLNPRIISCDVGIADEHLFLVTFGCGLDADISDRYARSTIRGMGSYIYHVLKAYFGYSSDEITVLEDGQIKYESKPLILTVCNTSGYGGGIIIAPDAALDDGLLDLCIIPPLSLKTTLTNLPKLFNGEINSVPGYRHMQVKEVLIKRKAASPIHVDGDPFSAGLEIHVKVKHRALRFALPA</sequence>